<reference evidence="9" key="1">
    <citation type="submission" date="2018-04" db="EMBL/GenBank/DDBJ databases">
        <authorList>
            <person name="Cornet L."/>
        </authorList>
    </citation>
    <scope>NUCLEOTIDE SEQUENCE [LARGE SCALE GENOMIC DNA]</scope>
</reference>
<comment type="caution">
    <text evidence="8">The sequence shown here is derived from an EMBL/GenBank/DDBJ whole genome shotgun (WGS) entry which is preliminary data.</text>
</comment>
<dbReference type="InterPro" id="IPR037518">
    <property type="entry name" value="MPN"/>
</dbReference>
<name>A0A2W4UJ35_9CYAN</name>
<dbReference type="InterPro" id="IPR001405">
    <property type="entry name" value="UPF0758"/>
</dbReference>
<dbReference type="Pfam" id="PF04002">
    <property type="entry name" value="RadC"/>
    <property type="match status" value="1"/>
</dbReference>
<dbReference type="SUPFAM" id="SSF102712">
    <property type="entry name" value="JAB1/MPN domain"/>
    <property type="match status" value="1"/>
</dbReference>
<dbReference type="InterPro" id="IPR020891">
    <property type="entry name" value="UPF0758_CS"/>
</dbReference>
<dbReference type="GO" id="GO:0046872">
    <property type="term" value="F:metal ion binding"/>
    <property type="evidence" value="ECO:0007669"/>
    <property type="project" value="UniProtKB-KW"/>
</dbReference>
<proteinExistence type="inferred from homology"/>
<evidence type="ECO:0000256" key="6">
    <source>
        <dbReference type="ARBA" id="ARBA00023049"/>
    </source>
</evidence>
<evidence type="ECO:0000256" key="5">
    <source>
        <dbReference type="ARBA" id="ARBA00022833"/>
    </source>
</evidence>
<dbReference type="GO" id="GO:0006508">
    <property type="term" value="P:proteolysis"/>
    <property type="evidence" value="ECO:0007669"/>
    <property type="project" value="UniProtKB-KW"/>
</dbReference>
<dbReference type="PANTHER" id="PTHR30471:SF3">
    <property type="entry name" value="UPF0758 PROTEIN YEES-RELATED"/>
    <property type="match status" value="1"/>
</dbReference>
<dbReference type="Proteomes" id="UP000249354">
    <property type="component" value="Unassembled WGS sequence"/>
</dbReference>
<organism evidence="8 9">
    <name type="scientific">Leptolyngbya foveolarum</name>
    <dbReference type="NCBI Taxonomy" id="47253"/>
    <lineage>
        <taxon>Bacteria</taxon>
        <taxon>Bacillati</taxon>
        <taxon>Cyanobacteriota</taxon>
        <taxon>Cyanophyceae</taxon>
        <taxon>Leptolyngbyales</taxon>
        <taxon>Leptolyngbyaceae</taxon>
        <taxon>Leptolyngbya group</taxon>
        <taxon>Leptolyngbya</taxon>
    </lineage>
</organism>
<dbReference type="InterPro" id="IPR025657">
    <property type="entry name" value="RadC_JAB"/>
</dbReference>
<feature type="domain" description="MPN" evidence="7">
    <location>
        <begin position="94"/>
        <end position="215"/>
    </location>
</feature>
<gene>
    <name evidence="8" type="ORF">DCF25_11940</name>
</gene>
<keyword evidence="3" id="KW-0479">Metal-binding</keyword>
<evidence type="ECO:0000256" key="1">
    <source>
        <dbReference type="ARBA" id="ARBA00010243"/>
    </source>
</evidence>
<keyword evidence="2" id="KW-0645">Protease</keyword>
<evidence type="ECO:0000313" key="9">
    <source>
        <dbReference type="Proteomes" id="UP000249354"/>
    </source>
</evidence>
<keyword evidence="4" id="KW-0378">Hydrolase</keyword>
<evidence type="ECO:0000256" key="2">
    <source>
        <dbReference type="ARBA" id="ARBA00022670"/>
    </source>
</evidence>
<dbReference type="PROSITE" id="PS50249">
    <property type="entry name" value="MPN"/>
    <property type="match status" value="1"/>
</dbReference>
<dbReference type="AlphaFoldDB" id="A0A2W4UJ35"/>
<evidence type="ECO:0000256" key="3">
    <source>
        <dbReference type="ARBA" id="ARBA00022723"/>
    </source>
</evidence>
<dbReference type="CDD" id="cd08071">
    <property type="entry name" value="MPN_DUF2466"/>
    <property type="match status" value="1"/>
</dbReference>
<sequence length="221" mass="23836">MKAKDTEGRYGFALSTERLIGDIVSPAIARRIMLSLFLPEEQPSDRNVQQRLREALRSGSLSVKGLGPNGLKRLQSAISLGRALYNDVPATGTVIDDPSVAANAFHAIACEPVEKFAAIALNVKYQILSVRIISIGTATETCAHPRDIFRWVMQSGGTRCVVGHNHPSGSVEPSAEDLVLTKQLIEGGKLLGIPVLDHVIVSGGEHISIRQNTHLWAEASE</sequence>
<protein>
    <recommendedName>
        <fullName evidence="7">MPN domain-containing protein</fullName>
    </recommendedName>
</protein>
<dbReference type="EMBL" id="QBMC01000074">
    <property type="protein sequence ID" value="PZO16899.1"/>
    <property type="molecule type" value="Genomic_DNA"/>
</dbReference>
<dbReference type="Gene3D" id="3.40.140.10">
    <property type="entry name" value="Cytidine Deaminase, domain 2"/>
    <property type="match status" value="1"/>
</dbReference>
<dbReference type="PANTHER" id="PTHR30471">
    <property type="entry name" value="DNA REPAIR PROTEIN RADC"/>
    <property type="match status" value="1"/>
</dbReference>
<dbReference type="GO" id="GO:0008237">
    <property type="term" value="F:metallopeptidase activity"/>
    <property type="evidence" value="ECO:0007669"/>
    <property type="project" value="UniProtKB-KW"/>
</dbReference>
<dbReference type="PROSITE" id="PS01302">
    <property type="entry name" value="UPF0758"/>
    <property type="match status" value="1"/>
</dbReference>
<keyword evidence="6" id="KW-0482">Metalloprotease</keyword>
<evidence type="ECO:0000259" key="7">
    <source>
        <dbReference type="PROSITE" id="PS50249"/>
    </source>
</evidence>
<accession>A0A2W4UJ35</accession>
<keyword evidence="5" id="KW-0862">Zinc</keyword>
<evidence type="ECO:0000313" key="8">
    <source>
        <dbReference type="EMBL" id="PZO16899.1"/>
    </source>
</evidence>
<comment type="similarity">
    <text evidence="1">Belongs to the UPF0758 family.</text>
</comment>
<reference evidence="8 9" key="2">
    <citation type="submission" date="2018-06" db="EMBL/GenBank/DDBJ databases">
        <title>Metagenomic assembly of (sub)arctic Cyanobacteria and their associated microbiome from non-axenic cultures.</title>
        <authorList>
            <person name="Baurain D."/>
        </authorList>
    </citation>
    <scope>NUCLEOTIDE SEQUENCE [LARGE SCALE GENOMIC DNA]</scope>
    <source>
        <strain evidence="8">ULC129bin1</strain>
    </source>
</reference>
<evidence type="ECO:0000256" key="4">
    <source>
        <dbReference type="ARBA" id="ARBA00022801"/>
    </source>
</evidence>